<accession>A0A024FVY4</accession>
<sequence>MKEDGVHRRDDRKEIPAMKLVGCFMDLKNQIVEFRDAKCWLSLTHGKKENFSGNEVEVLAVRISETLKNNPGSFTMLLNHSRSTEPLSNNWLPQIEKLCWTSLRVK</sequence>
<organism evidence="1 2">
    <name type="scientific">Albugo candida</name>
    <dbReference type="NCBI Taxonomy" id="65357"/>
    <lineage>
        <taxon>Eukaryota</taxon>
        <taxon>Sar</taxon>
        <taxon>Stramenopiles</taxon>
        <taxon>Oomycota</taxon>
        <taxon>Peronosporomycetes</taxon>
        <taxon>Albuginales</taxon>
        <taxon>Albuginaceae</taxon>
        <taxon>Albugo</taxon>
    </lineage>
</organism>
<protein>
    <submittedName>
        <fullName evidence="1">Uncharacterized protein</fullName>
    </submittedName>
</protein>
<keyword evidence="2" id="KW-1185">Reference proteome</keyword>
<gene>
    <name evidence="1" type="ORF">BN9_126970</name>
</gene>
<evidence type="ECO:0000313" key="1">
    <source>
        <dbReference type="EMBL" id="CCI11290.1"/>
    </source>
</evidence>
<comment type="caution">
    <text evidence="1">The sequence shown here is derived from an EMBL/GenBank/DDBJ whole genome shotgun (WGS) entry which is preliminary data.</text>
</comment>
<dbReference type="Proteomes" id="UP000053237">
    <property type="component" value="Unassembled WGS sequence"/>
</dbReference>
<name>A0A024FVY4_9STRA</name>
<reference evidence="1 2" key="1">
    <citation type="submission" date="2012-05" db="EMBL/GenBank/DDBJ databases">
        <title>Recombination and specialization in a pathogen metapopulation.</title>
        <authorList>
            <person name="Gardiner A."/>
            <person name="Kemen E."/>
            <person name="Schultz-Larsen T."/>
            <person name="MacLean D."/>
            <person name="Van Oosterhout C."/>
            <person name="Jones J.D.G."/>
        </authorList>
    </citation>
    <scope>NUCLEOTIDE SEQUENCE [LARGE SCALE GENOMIC DNA]</scope>
    <source>
        <strain evidence="1 2">Ac Nc2</strain>
    </source>
</reference>
<proteinExistence type="predicted"/>
<dbReference type="EMBL" id="CAIX01000906">
    <property type="protein sequence ID" value="CCI11290.1"/>
    <property type="molecule type" value="Genomic_DNA"/>
</dbReference>
<evidence type="ECO:0000313" key="2">
    <source>
        <dbReference type="Proteomes" id="UP000053237"/>
    </source>
</evidence>
<dbReference type="AlphaFoldDB" id="A0A024FVY4"/>
<dbReference type="InParanoid" id="A0A024FVY4"/>